<dbReference type="RefSeq" id="WP_066666443.1">
    <property type="nucleotide sequence ID" value="NZ_LYVF01000040.1"/>
</dbReference>
<evidence type="ECO:0000313" key="2">
    <source>
        <dbReference type="Proteomes" id="UP000078532"/>
    </source>
</evidence>
<evidence type="ECO:0000313" key="1">
    <source>
        <dbReference type="EMBL" id="OAT86139.1"/>
    </source>
</evidence>
<keyword evidence="2" id="KW-1185">Reference proteome</keyword>
<protein>
    <recommendedName>
        <fullName evidence="3">Thioredoxin-like fold domain-containing protein</fullName>
    </recommendedName>
</protein>
<dbReference type="Proteomes" id="UP000078532">
    <property type="component" value="Unassembled WGS sequence"/>
</dbReference>
<dbReference type="EMBL" id="LYVF01000040">
    <property type="protein sequence ID" value="OAT86139.1"/>
    <property type="molecule type" value="Genomic_DNA"/>
</dbReference>
<gene>
    <name evidence="1" type="ORF">A6M21_04295</name>
</gene>
<dbReference type="OrthoDB" id="1809035at2"/>
<sequence>MAESVKALPEEIQQIIEAKEWDMRTREGIKRFQELKARSLPSIALNNQLVYEAIIPPQEELIAAILERFEQEERECPK</sequence>
<comment type="caution">
    <text evidence="1">The sequence shown here is derived from an EMBL/GenBank/DDBJ whole genome shotgun (WGS) entry which is preliminary data.</text>
</comment>
<dbReference type="AlphaFoldDB" id="A0A1B7LI96"/>
<accession>A0A1B7LI96</accession>
<name>A0A1B7LI96_9FIRM</name>
<reference evidence="1 2" key="1">
    <citation type="submission" date="2016-04" db="EMBL/GenBank/DDBJ databases">
        <authorList>
            <person name="Evans L.H."/>
            <person name="Alamgir A."/>
            <person name="Owens N."/>
            <person name="Weber N.D."/>
            <person name="Virtaneva K."/>
            <person name="Barbian K."/>
            <person name="Babar A."/>
            <person name="Rosenke K."/>
        </authorList>
    </citation>
    <scope>NUCLEOTIDE SEQUENCE [LARGE SCALE GENOMIC DNA]</scope>
    <source>
        <strain evidence="1 2">LMa1</strain>
    </source>
</reference>
<evidence type="ECO:0008006" key="3">
    <source>
        <dbReference type="Google" id="ProtNLM"/>
    </source>
</evidence>
<dbReference type="STRING" id="1838280.A6M21_04295"/>
<organism evidence="1 2">
    <name type="scientific">Desulfotomaculum copahuensis</name>
    <dbReference type="NCBI Taxonomy" id="1838280"/>
    <lineage>
        <taxon>Bacteria</taxon>
        <taxon>Bacillati</taxon>
        <taxon>Bacillota</taxon>
        <taxon>Clostridia</taxon>
        <taxon>Eubacteriales</taxon>
        <taxon>Desulfotomaculaceae</taxon>
        <taxon>Desulfotomaculum</taxon>
    </lineage>
</organism>
<proteinExistence type="predicted"/>